<comment type="subcellular location">
    <subcellularLocation>
        <location evidence="1">Cytoplasm</location>
    </subcellularLocation>
</comment>
<dbReference type="Gene3D" id="1.10.1370.10">
    <property type="entry name" value="Neurolysin, domain 3"/>
    <property type="match status" value="1"/>
</dbReference>
<dbReference type="GO" id="GO:0006508">
    <property type="term" value="P:proteolysis"/>
    <property type="evidence" value="ECO:0007669"/>
    <property type="project" value="UniProtKB-KW"/>
</dbReference>
<dbReference type="InterPro" id="IPR024080">
    <property type="entry name" value="Neurolysin/TOP_N"/>
</dbReference>
<dbReference type="InterPro" id="IPR024079">
    <property type="entry name" value="MetalloPept_cat_dom_sf"/>
</dbReference>
<evidence type="ECO:0000256" key="5">
    <source>
        <dbReference type="ARBA" id="ARBA00022723"/>
    </source>
</evidence>
<dbReference type="FunFam" id="3.40.390.10:FF:000006">
    <property type="entry name" value="Thimet oligopeptidase 1"/>
    <property type="match status" value="1"/>
</dbReference>
<dbReference type="Gene3D" id="1.20.1050.40">
    <property type="entry name" value="Endopeptidase. Chain P, domain 1"/>
    <property type="match status" value="1"/>
</dbReference>
<dbReference type="Pfam" id="PF01432">
    <property type="entry name" value="Peptidase_M3"/>
    <property type="match status" value="1"/>
</dbReference>
<dbReference type="GO" id="GO:0006518">
    <property type="term" value="P:peptide metabolic process"/>
    <property type="evidence" value="ECO:0007669"/>
    <property type="project" value="TreeGrafter"/>
</dbReference>
<keyword evidence="7 9" id="KW-0862">Zinc</keyword>
<keyword evidence="4 9" id="KW-0645">Protease</keyword>
<feature type="domain" description="Peptidase M3A/M3B catalytic" evidence="10">
    <location>
        <begin position="251"/>
        <end position="701"/>
    </location>
</feature>
<evidence type="ECO:0000256" key="2">
    <source>
        <dbReference type="ARBA" id="ARBA00006040"/>
    </source>
</evidence>
<evidence type="ECO:0000259" key="10">
    <source>
        <dbReference type="Pfam" id="PF01432"/>
    </source>
</evidence>
<evidence type="ECO:0000256" key="8">
    <source>
        <dbReference type="ARBA" id="ARBA00023049"/>
    </source>
</evidence>
<dbReference type="VEuPathDB" id="FungiDB:PYU1_G002177"/>
<protein>
    <submittedName>
        <fullName evidence="12">Uncharacterized protein</fullName>
    </submittedName>
</protein>
<dbReference type="eggNOG" id="KOG2089">
    <property type="taxonomic scope" value="Eukaryota"/>
</dbReference>
<dbReference type="Pfam" id="PF19310">
    <property type="entry name" value="TOP_N"/>
    <property type="match status" value="1"/>
</dbReference>
<evidence type="ECO:0000256" key="4">
    <source>
        <dbReference type="ARBA" id="ARBA00022670"/>
    </source>
</evidence>
<dbReference type="AlphaFoldDB" id="K3WB38"/>
<dbReference type="HOGENOM" id="CLU_001805_1_2_1"/>
<comment type="cofactor">
    <cofactor evidence="9">
        <name>Zn(2+)</name>
        <dbReference type="ChEBI" id="CHEBI:29105"/>
    </cofactor>
    <text evidence="9">Binds 1 zinc ion.</text>
</comment>
<dbReference type="InterPro" id="IPR045666">
    <property type="entry name" value="OpdA_N"/>
</dbReference>
<feature type="domain" description="Oligopeptidase A N-terminal" evidence="11">
    <location>
        <begin position="100"/>
        <end position="183"/>
    </location>
</feature>
<evidence type="ECO:0000259" key="11">
    <source>
        <dbReference type="Pfam" id="PF19310"/>
    </source>
</evidence>
<dbReference type="GO" id="GO:0004222">
    <property type="term" value="F:metalloendopeptidase activity"/>
    <property type="evidence" value="ECO:0007669"/>
    <property type="project" value="InterPro"/>
</dbReference>
<evidence type="ECO:0000256" key="6">
    <source>
        <dbReference type="ARBA" id="ARBA00022801"/>
    </source>
</evidence>
<dbReference type="InterPro" id="IPR024077">
    <property type="entry name" value="Neurolysin/TOP_dom2"/>
</dbReference>
<organism evidence="12 13">
    <name type="scientific">Globisporangium ultimum (strain ATCC 200006 / CBS 805.95 / DAOM BR144)</name>
    <name type="common">Pythium ultimum</name>
    <dbReference type="NCBI Taxonomy" id="431595"/>
    <lineage>
        <taxon>Eukaryota</taxon>
        <taxon>Sar</taxon>
        <taxon>Stramenopiles</taxon>
        <taxon>Oomycota</taxon>
        <taxon>Peronosporomycetes</taxon>
        <taxon>Pythiales</taxon>
        <taxon>Pythiaceae</taxon>
        <taxon>Globisporangium</taxon>
    </lineage>
</organism>
<dbReference type="GO" id="GO:0005737">
    <property type="term" value="C:cytoplasm"/>
    <property type="evidence" value="ECO:0007669"/>
    <property type="project" value="UniProtKB-SubCell"/>
</dbReference>
<dbReference type="Gene3D" id="3.40.390.10">
    <property type="entry name" value="Collagenase (Catalytic Domain)"/>
    <property type="match status" value="1"/>
</dbReference>
<keyword evidence="5 9" id="KW-0479">Metal-binding</keyword>
<name>K3WB38_GLOUD</name>
<dbReference type="PANTHER" id="PTHR11804">
    <property type="entry name" value="PROTEASE M3 THIMET OLIGOPEPTIDASE-RELATED"/>
    <property type="match status" value="1"/>
</dbReference>
<proteinExistence type="inferred from homology"/>
<dbReference type="EnsemblProtists" id="PYU1_T002179">
    <property type="protein sequence ID" value="PYU1_T002179"/>
    <property type="gene ID" value="PYU1_G002177"/>
</dbReference>
<dbReference type="CDD" id="cd06455">
    <property type="entry name" value="M3A_TOP"/>
    <property type="match status" value="1"/>
</dbReference>
<sequence>MSSSASDKKKTVLVAAATVAALAGLGVWARSQQRKKLVVARKQLTNLRFDLSVKEIEDETARIIAKMQQVDDEIAALAGSQITFEATAQKLIDLDFEMLSRVTNVTFLGHVSAKKDIRDACNQADEAISDFSVKRGMRADVYKVLHKFASSPAFKKLSPVQQRYVSKVVQDFERNGLQLEEAKQQEVQAWKQKLSKLALQYQMNLTEETTEVTFSPEELKGLSDDFIGSLEKGNDGKFKIALSYPTVFPILNTCTVPLTRKTVEVAFNRRCIDKNVALLEEMLELRHNIAIMLGYENHAAYVLEQRMAKSPANVKSFLSDLDNKLTPLAKKDLDLLLKLKEKDCEVNGWKFDGKINMWDFRFYMDQYVKQHCSIDSEKVREFFPLDHVTNELLSMYQEILSLKFTEIAQPHVWHKDVRMFAVYDARPSRAGRLVGYFYLDLFPRQGKYGHAACFTLQQSCLNSAGVRELPAAAMVANFNAPTKTKPSLLDHNEVVTYFHEFGHVMHCLCSESDIPRFAGTRVERDFVEAPSQMLENWCWQKEPLQRLSSHYVSKAKLSDELIERLISTKNANAGLMNKRQLLFATFDQQIHSRAKSDTAQVLKQLQAEIMLIDMTPDTNFAASFGHLAGGYDAQYYGYMWSEVFSMDMFVSRFKKEGLMNPKTGLAYRELILSRGGSLDASEQLKEFLGREPNQDAFLLSKGLDVASA</sequence>
<dbReference type="Proteomes" id="UP000019132">
    <property type="component" value="Unassembled WGS sequence"/>
</dbReference>
<keyword evidence="13" id="KW-1185">Reference proteome</keyword>
<evidence type="ECO:0000256" key="7">
    <source>
        <dbReference type="ARBA" id="ARBA00022833"/>
    </source>
</evidence>
<keyword evidence="6 9" id="KW-0378">Hydrolase</keyword>
<keyword evidence="8 9" id="KW-0482">Metalloprotease</keyword>
<dbReference type="OMA" id="RSGAWCS"/>
<dbReference type="STRING" id="431595.K3WB38"/>
<reference evidence="13" key="2">
    <citation type="submission" date="2010-04" db="EMBL/GenBank/DDBJ databases">
        <authorList>
            <person name="Buell R."/>
            <person name="Hamilton J."/>
            <person name="Hostetler J."/>
        </authorList>
    </citation>
    <scope>NUCLEOTIDE SEQUENCE [LARGE SCALE GENOMIC DNA]</scope>
    <source>
        <strain evidence="13">DAOM:BR144</strain>
    </source>
</reference>
<dbReference type="InParanoid" id="K3WB38"/>
<evidence type="ECO:0000256" key="3">
    <source>
        <dbReference type="ARBA" id="ARBA00022490"/>
    </source>
</evidence>
<dbReference type="GO" id="GO:0046872">
    <property type="term" value="F:metal ion binding"/>
    <property type="evidence" value="ECO:0007669"/>
    <property type="project" value="UniProtKB-UniRule"/>
</dbReference>
<evidence type="ECO:0000256" key="1">
    <source>
        <dbReference type="ARBA" id="ARBA00004496"/>
    </source>
</evidence>
<dbReference type="FunCoup" id="K3WB38">
    <property type="interactions" value="254"/>
</dbReference>
<dbReference type="InterPro" id="IPR001567">
    <property type="entry name" value="Pept_M3A_M3B_dom"/>
</dbReference>
<reference evidence="13" key="1">
    <citation type="journal article" date="2010" name="Genome Biol.">
        <title>Genome sequence of the necrotrophic plant pathogen Pythium ultimum reveals original pathogenicity mechanisms and effector repertoire.</title>
        <authorList>
            <person name="Levesque C.A."/>
            <person name="Brouwer H."/>
            <person name="Cano L."/>
            <person name="Hamilton J.P."/>
            <person name="Holt C."/>
            <person name="Huitema E."/>
            <person name="Raffaele S."/>
            <person name="Robideau G.P."/>
            <person name="Thines M."/>
            <person name="Win J."/>
            <person name="Zerillo M.M."/>
            <person name="Beakes G.W."/>
            <person name="Boore J.L."/>
            <person name="Busam D."/>
            <person name="Dumas B."/>
            <person name="Ferriera S."/>
            <person name="Fuerstenberg S.I."/>
            <person name="Gachon C.M."/>
            <person name="Gaulin E."/>
            <person name="Govers F."/>
            <person name="Grenville-Briggs L."/>
            <person name="Horner N."/>
            <person name="Hostetler J."/>
            <person name="Jiang R.H."/>
            <person name="Johnson J."/>
            <person name="Krajaejun T."/>
            <person name="Lin H."/>
            <person name="Meijer H.J."/>
            <person name="Moore B."/>
            <person name="Morris P."/>
            <person name="Phuntmart V."/>
            <person name="Puiu D."/>
            <person name="Shetty J."/>
            <person name="Stajich J.E."/>
            <person name="Tripathy S."/>
            <person name="Wawra S."/>
            <person name="van West P."/>
            <person name="Whitty B.R."/>
            <person name="Coutinho P.M."/>
            <person name="Henrissat B."/>
            <person name="Martin F."/>
            <person name="Thomas P.D."/>
            <person name="Tyler B.M."/>
            <person name="De Vries R.P."/>
            <person name="Kamoun S."/>
            <person name="Yandell M."/>
            <person name="Tisserat N."/>
            <person name="Buell C.R."/>
        </authorList>
    </citation>
    <scope>NUCLEOTIDE SEQUENCE</scope>
    <source>
        <strain evidence="13">DAOM:BR144</strain>
    </source>
</reference>
<accession>K3WB38</accession>
<keyword evidence="3" id="KW-0963">Cytoplasm</keyword>
<dbReference type="InterPro" id="IPR045090">
    <property type="entry name" value="Pept_M3A_M3B"/>
</dbReference>
<dbReference type="SUPFAM" id="SSF55486">
    <property type="entry name" value="Metalloproteases ('zincins'), catalytic domain"/>
    <property type="match status" value="1"/>
</dbReference>
<dbReference type="FunFam" id="1.20.1050.40:FF:000001">
    <property type="entry name" value="Thimet oligopeptidase 1"/>
    <property type="match status" value="1"/>
</dbReference>
<reference evidence="12" key="3">
    <citation type="submission" date="2014-11" db="UniProtKB">
        <authorList>
            <consortium name="EnsemblProtists"/>
        </authorList>
    </citation>
    <scope>IDENTIFICATION</scope>
    <source>
        <strain evidence="12">DAOM BR144</strain>
    </source>
</reference>
<evidence type="ECO:0000313" key="13">
    <source>
        <dbReference type="Proteomes" id="UP000019132"/>
    </source>
</evidence>
<evidence type="ECO:0000256" key="9">
    <source>
        <dbReference type="RuleBase" id="RU003435"/>
    </source>
</evidence>
<dbReference type="PANTHER" id="PTHR11804:SF82">
    <property type="entry name" value="THIMET OLIGOPEPTIDASE-RELATED"/>
    <property type="match status" value="1"/>
</dbReference>
<comment type="similarity">
    <text evidence="2 9">Belongs to the peptidase M3 family.</text>
</comment>
<evidence type="ECO:0000313" key="12">
    <source>
        <dbReference type="EnsemblProtists" id="PYU1_T002179"/>
    </source>
</evidence>